<evidence type="ECO:0000256" key="2">
    <source>
        <dbReference type="ARBA" id="ARBA00023180"/>
    </source>
</evidence>
<reference evidence="6" key="1">
    <citation type="submission" date="2025-08" db="UniProtKB">
        <authorList>
            <consortium name="RefSeq"/>
        </authorList>
    </citation>
    <scope>IDENTIFICATION</scope>
</reference>
<keyword evidence="1" id="KW-1015">Disulfide bond</keyword>
<keyword evidence="2" id="KW-0325">Glycoprotein</keyword>
<dbReference type="GO" id="GO:0035803">
    <property type="term" value="P:egg coat formation"/>
    <property type="evidence" value="ECO:0007669"/>
    <property type="project" value="TreeGrafter"/>
</dbReference>
<keyword evidence="3" id="KW-0732">Signal</keyword>
<feature type="domain" description="ZP" evidence="4">
    <location>
        <begin position="27"/>
        <end position="283"/>
    </location>
</feature>
<dbReference type="Gene3D" id="2.60.40.3210">
    <property type="entry name" value="Zona pellucida, ZP-N domain"/>
    <property type="match status" value="1"/>
</dbReference>
<dbReference type="AlphaFoldDB" id="A0A6P8EUC9"/>
<dbReference type="PRINTS" id="PR00023">
    <property type="entry name" value="ZPELLUCIDA"/>
</dbReference>
<protein>
    <submittedName>
        <fullName evidence="6">Zona pellucida sperm-binding protein 3-like</fullName>
    </submittedName>
</protein>
<dbReference type="FunFam" id="2.60.40.4100:FF:000002">
    <property type="entry name" value="Zona pellucida sperm-binding protein 3"/>
    <property type="match status" value="1"/>
</dbReference>
<sequence length="333" mass="36824">MVLQQEVFLLVVASLCAVFAKHDIQIECGKGVVLVRLRVGPELSVNVSRILLGSCYATEFVPLPEGGGDLFFHYALTACHFKKMITEEAVVYKNTLAYRPESKPKPAALSFPVECAYKRKKAWTPAFLNPGFASAEGHSQLSFHMGLLNENLTGPAQSNSFPVGSFIPVWAYVEQHAHQPLVLLLDECVASNSIELEPTTKVYPIITNHGCLDDGKNGNSLFLPRYESSAVVLYLQAFSSSLEKGLQSNHGFDEVYIHCKLVAWDPNIFDEGKKMCNFNKEFGGWELLDDPSRSAVCSCCDRVCKHRARRDVDSEPQGLVQNAVLGPLIITKN</sequence>
<name>A0A6P8EUC9_CLUHA</name>
<dbReference type="Pfam" id="PF00100">
    <property type="entry name" value="Zona_pellucida"/>
    <property type="match status" value="1"/>
</dbReference>
<dbReference type="GeneID" id="116218375"/>
<evidence type="ECO:0000313" key="6">
    <source>
        <dbReference type="RefSeq" id="XP_031415550.1"/>
    </source>
</evidence>
<evidence type="ECO:0000256" key="3">
    <source>
        <dbReference type="SAM" id="SignalP"/>
    </source>
</evidence>
<dbReference type="InterPro" id="IPR055355">
    <property type="entry name" value="ZP-C"/>
</dbReference>
<feature type="signal peptide" evidence="3">
    <location>
        <begin position="1"/>
        <end position="20"/>
    </location>
</feature>
<dbReference type="SMART" id="SM00241">
    <property type="entry name" value="ZP"/>
    <property type="match status" value="1"/>
</dbReference>
<keyword evidence="5" id="KW-1185">Reference proteome</keyword>
<dbReference type="RefSeq" id="XP_031415550.1">
    <property type="nucleotide sequence ID" value="XM_031559690.2"/>
</dbReference>
<evidence type="ECO:0000313" key="5">
    <source>
        <dbReference type="Proteomes" id="UP000515152"/>
    </source>
</evidence>
<dbReference type="GO" id="GO:0007339">
    <property type="term" value="P:binding of sperm to zona pellucida"/>
    <property type="evidence" value="ECO:0007669"/>
    <property type="project" value="TreeGrafter"/>
</dbReference>
<dbReference type="KEGG" id="char:116218375"/>
<dbReference type="Proteomes" id="UP000515152">
    <property type="component" value="Chromosome 22"/>
</dbReference>
<accession>A0A6P8EUC9</accession>
<dbReference type="PANTHER" id="PTHR11576:SF3">
    <property type="entry name" value="SI:CH211-14A17.6-RELATED"/>
    <property type="match status" value="1"/>
</dbReference>
<dbReference type="PANTHER" id="PTHR11576">
    <property type="entry name" value="ZONA PELLUCIDA SPERM-BINDING PROTEIN 3"/>
    <property type="match status" value="1"/>
</dbReference>
<feature type="chain" id="PRO_5028204532" evidence="3">
    <location>
        <begin position="21"/>
        <end position="333"/>
    </location>
</feature>
<dbReference type="Gene3D" id="2.60.40.4100">
    <property type="entry name" value="Zona pellucida, ZP-C domain"/>
    <property type="match status" value="1"/>
</dbReference>
<evidence type="ECO:0000256" key="1">
    <source>
        <dbReference type="ARBA" id="ARBA00023157"/>
    </source>
</evidence>
<gene>
    <name evidence="6" type="primary">LOC116218375</name>
</gene>
<evidence type="ECO:0000259" key="4">
    <source>
        <dbReference type="PROSITE" id="PS51034"/>
    </source>
</evidence>
<dbReference type="InterPro" id="IPR048290">
    <property type="entry name" value="ZP_chr"/>
</dbReference>
<organism evidence="5 6">
    <name type="scientific">Clupea harengus</name>
    <name type="common">Atlantic herring</name>
    <dbReference type="NCBI Taxonomy" id="7950"/>
    <lineage>
        <taxon>Eukaryota</taxon>
        <taxon>Metazoa</taxon>
        <taxon>Chordata</taxon>
        <taxon>Craniata</taxon>
        <taxon>Vertebrata</taxon>
        <taxon>Euteleostomi</taxon>
        <taxon>Actinopterygii</taxon>
        <taxon>Neopterygii</taxon>
        <taxon>Teleostei</taxon>
        <taxon>Clupei</taxon>
        <taxon>Clupeiformes</taxon>
        <taxon>Clupeoidei</taxon>
        <taxon>Clupeidae</taxon>
        <taxon>Clupea</taxon>
    </lineage>
</organism>
<dbReference type="OrthoDB" id="9928644at2759"/>
<dbReference type="InterPro" id="IPR042235">
    <property type="entry name" value="ZP-C_dom"/>
</dbReference>
<dbReference type="GO" id="GO:0031012">
    <property type="term" value="C:extracellular matrix"/>
    <property type="evidence" value="ECO:0007669"/>
    <property type="project" value="TreeGrafter"/>
</dbReference>
<dbReference type="InterPro" id="IPR001507">
    <property type="entry name" value="ZP_dom"/>
</dbReference>
<dbReference type="PROSITE" id="PS51034">
    <property type="entry name" value="ZP_2"/>
    <property type="match status" value="1"/>
</dbReference>
<dbReference type="GO" id="GO:2000344">
    <property type="term" value="P:positive regulation of acrosome reaction"/>
    <property type="evidence" value="ECO:0007669"/>
    <property type="project" value="TreeGrafter"/>
</dbReference>
<dbReference type="GO" id="GO:0032190">
    <property type="term" value="F:acrosin binding"/>
    <property type="evidence" value="ECO:0007669"/>
    <property type="project" value="TreeGrafter"/>
</dbReference>
<proteinExistence type="predicted"/>